<dbReference type="Pfam" id="PF13893">
    <property type="entry name" value="RRM_5"/>
    <property type="match status" value="1"/>
</dbReference>
<proteinExistence type="predicted"/>
<organism evidence="1">
    <name type="scientific">viral metagenome</name>
    <dbReference type="NCBI Taxonomy" id="1070528"/>
    <lineage>
        <taxon>unclassified sequences</taxon>
        <taxon>metagenomes</taxon>
        <taxon>organismal metagenomes</taxon>
    </lineage>
</organism>
<dbReference type="GO" id="GO:0003676">
    <property type="term" value="F:nucleic acid binding"/>
    <property type="evidence" value="ECO:0007669"/>
    <property type="project" value="InterPro"/>
</dbReference>
<protein>
    <recommendedName>
        <fullName evidence="2">RRM domain-containing protein</fullName>
    </recommendedName>
</protein>
<dbReference type="InterPro" id="IPR012677">
    <property type="entry name" value="Nucleotide-bd_a/b_plait_sf"/>
</dbReference>
<dbReference type="Gene3D" id="3.30.70.330">
    <property type="match status" value="2"/>
</dbReference>
<evidence type="ECO:0008006" key="2">
    <source>
        <dbReference type="Google" id="ProtNLM"/>
    </source>
</evidence>
<accession>A0A6C0JSQ8</accession>
<evidence type="ECO:0000313" key="1">
    <source>
        <dbReference type="EMBL" id="QHU07740.1"/>
    </source>
</evidence>
<dbReference type="SUPFAM" id="SSF54928">
    <property type="entry name" value="RNA-binding domain, RBD"/>
    <property type="match status" value="2"/>
</dbReference>
<dbReference type="AlphaFoldDB" id="A0A6C0JSQ8"/>
<dbReference type="InterPro" id="IPR035979">
    <property type="entry name" value="RBD_domain_sf"/>
</dbReference>
<name>A0A6C0JSQ8_9ZZZZ</name>
<sequence length="401" mass="47711">MVDSIEYLNYKVVSIKGPWTVFQLYKVFVQFGKIEYIYNLDNITFLEFENSEIVNNVIKDYIFFDNSLYITILDDIYNINVIYANNIVRRPFESIYETNVLVIEIKNKKRKISFPLICSIFDGKNTILKMKYVRNEDKYFIEYKTIEDAVFIKNTNNYKEFPEYSFDVIINYSNIKTLTIEKSDNITELDRTDHKIIKKELPFLTISNLDETVTPDHLINLLCIYDNVLKVQIYKSDSYIHSNIEVETLEGCDKIIEYLDGMKLKGKYMVIYKSGEKYISQRSNKNFRLCTIKRFITFKSEFIFKKIEPTNRVKIFKIGNQITEYDLINMLKDFTHKTVINEVSFYKRDNFYKSGILTFNDINDAIEFIIKYNNVTIHLDETLYSTNSVKFMLTFYSCIET</sequence>
<reference evidence="1" key="1">
    <citation type="journal article" date="2020" name="Nature">
        <title>Giant virus diversity and host interactions through global metagenomics.</title>
        <authorList>
            <person name="Schulz F."/>
            <person name="Roux S."/>
            <person name="Paez-Espino D."/>
            <person name="Jungbluth S."/>
            <person name="Walsh D.A."/>
            <person name="Denef V.J."/>
            <person name="McMahon K.D."/>
            <person name="Konstantinidis K.T."/>
            <person name="Eloe-Fadrosh E.A."/>
            <person name="Kyrpides N.C."/>
            <person name="Woyke T."/>
        </authorList>
    </citation>
    <scope>NUCLEOTIDE SEQUENCE</scope>
    <source>
        <strain evidence="1">GVMAG-S-1041349-163</strain>
    </source>
</reference>
<dbReference type="EMBL" id="MN740686">
    <property type="protein sequence ID" value="QHU07740.1"/>
    <property type="molecule type" value="Genomic_DNA"/>
</dbReference>